<feature type="non-terminal residue" evidence="2">
    <location>
        <position position="83"/>
    </location>
</feature>
<protein>
    <submittedName>
        <fullName evidence="2">Uncharacterized protein</fullName>
    </submittedName>
</protein>
<evidence type="ECO:0000313" key="3">
    <source>
        <dbReference type="Proteomes" id="UP000836841"/>
    </source>
</evidence>
<sequence>MSGTSEKKEDPDRKYGVQDPLHVYKLCPEHVRHETTMFMAETEEAKQNVQMMQPIDVEEDEFDGEDEICNEPRTSQRIVSTQR</sequence>
<dbReference type="EMBL" id="OU466858">
    <property type="protein sequence ID" value="CAH2047784.1"/>
    <property type="molecule type" value="Genomic_DNA"/>
</dbReference>
<feature type="region of interest" description="Disordered" evidence="1">
    <location>
        <begin position="61"/>
        <end position="83"/>
    </location>
</feature>
<organism evidence="2 3">
    <name type="scientific">Thlaspi arvense</name>
    <name type="common">Field penny-cress</name>
    <dbReference type="NCBI Taxonomy" id="13288"/>
    <lineage>
        <taxon>Eukaryota</taxon>
        <taxon>Viridiplantae</taxon>
        <taxon>Streptophyta</taxon>
        <taxon>Embryophyta</taxon>
        <taxon>Tracheophyta</taxon>
        <taxon>Spermatophyta</taxon>
        <taxon>Magnoliopsida</taxon>
        <taxon>eudicotyledons</taxon>
        <taxon>Gunneridae</taxon>
        <taxon>Pentapetalae</taxon>
        <taxon>rosids</taxon>
        <taxon>malvids</taxon>
        <taxon>Brassicales</taxon>
        <taxon>Brassicaceae</taxon>
        <taxon>Thlaspideae</taxon>
        <taxon>Thlaspi</taxon>
    </lineage>
</organism>
<dbReference type="AlphaFoldDB" id="A0AAU9RTX2"/>
<accession>A0AAU9RTX2</accession>
<evidence type="ECO:0000313" key="2">
    <source>
        <dbReference type="EMBL" id="CAH2047784.1"/>
    </source>
</evidence>
<feature type="compositionally biased region" description="Polar residues" evidence="1">
    <location>
        <begin position="72"/>
        <end position="83"/>
    </location>
</feature>
<name>A0AAU9RTX2_THLAR</name>
<evidence type="ECO:0000256" key="1">
    <source>
        <dbReference type="SAM" id="MobiDB-lite"/>
    </source>
</evidence>
<proteinExistence type="predicted"/>
<dbReference type="Proteomes" id="UP000836841">
    <property type="component" value="Chromosome 2"/>
</dbReference>
<keyword evidence="3" id="KW-1185">Reference proteome</keyword>
<reference evidence="2 3" key="1">
    <citation type="submission" date="2022-03" db="EMBL/GenBank/DDBJ databases">
        <authorList>
            <person name="Nunn A."/>
            <person name="Chopra R."/>
            <person name="Nunn A."/>
            <person name="Contreras Garrido A."/>
        </authorList>
    </citation>
    <scope>NUCLEOTIDE SEQUENCE [LARGE SCALE GENOMIC DNA]</scope>
</reference>
<gene>
    <name evidence="2" type="ORF">TAV2_LOCUS5975</name>
</gene>